<evidence type="ECO:0000256" key="6">
    <source>
        <dbReference type="ARBA" id="ARBA00022968"/>
    </source>
</evidence>
<comment type="caution">
    <text evidence="19">The sequence shown here is derived from an EMBL/GenBank/DDBJ whole genome shotgun (WGS) entry which is preliminary data.</text>
</comment>
<evidence type="ECO:0000256" key="11">
    <source>
        <dbReference type="ARBA" id="ARBA00023316"/>
    </source>
</evidence>
<dbReference type="GO" id="GO:0005886">
    <property type="term" value="C:plasma membrane"/>
    <property type="evidence" value="ECO:0007669"/>
    <property type="project" value="UniProtKB-SubCell"/>
</dbReference>
<dbReference type="RefSeq" id="XP_051365451.1">
    <property type="nucleotide sequence ID" value="XM_051503094.1"/>
</dbReference>
<evidence type="ECO:0000256" key="13">
    <source>
        <dbReference type="ARBA" id="ARBA00037126"/>
    </source>
</evidence>
<evidence type="ECO:0000256" key="2">
    <source>
        <dbReference type="ARBA" id="ARBA00005641"/>
    </source>
</evidence>
<evidence type="ECO:0000313" key="20">
    <source>
        <dbReference type="Proteomes" id="UP001055219"/>
    </source>
</evidence>
<accession>A0A9Q0BHC6</accession>
<evidence type="ECO:0000256" key="5">
    <source>
        <dbReference type="ARBA" id="ARBA00022801"/>
    </source>
</evidence>
<name>A0A9Q0BHC6_9HYPO</name>
<keyword evidence="8" id="KW-0472">Membrane</keyword>
<dbReference type="OrthoDB" id="1887033at2759"/>
<comment type="subcellular location">
    <subcellularLocation>
        <location evidence="1">Cell membrane</location>
        <topology evidence="1">Single-pass type II membrane protein</topology>
    </subcellularLocation>
</comment>
<feature type="domain" description="Glycoside hydrolase family 5" evidence="18">
    <location>
        <begin position="90"/>
        <end position="378"/>
    </location>
</feature>
<dbReference type="GO" id="GO:0004338">
    <property type="term" value="F:glucan exo-1,3-beta-glucosidase activity"/>
    <property type="evidence" value="ECO:0007669"/>
    <property type="project" value="UniProtKB-EC"/>
</dbReference>
<dbReference type="Pfam" id="PF00150">
    <property type="entry name" value="Cellulase"/>
    <property type="match status" value="1"/>
</dbReference>
<evidence type="ECO:0000256" key="8">
    <source>
        <dbReference type="ARBA" id="ARBA00023136"/>
    </source>
</evidence>
<dbReference type="EC" id="3.2.1.58" evidence="14"/>
<dbReference type="PANTHER" id="PTHR31297">
    <property type="entry name" value="GLUCAN ENDO-1,6-BETA-GLUCOSIDASE B"/>
    <property type="match status" value="1"/>
</dbReference>
<keyword evidence="10 16" id="KW-0326">Glycosidase</keyword>
<evidence type="ECO:0000256" key="12">
    <source>
        <dbReference type="ARBA" id="ARBA00036824"/>
    </source>
</evidence>
<dbReference type="GO" id="GO:0071555">
    <property type="term" value="P:cell wall organization"/>
    <property type="evidence" value="ECO:0007669"/>
    <property type="project" value="UniProtKB-KW"/>
</dbReference>
<evidence type="ECO:0000256" key="9">
    <source>
        <dbReference type="ARBA" id="ARBA00023180"/>
    </source>
</evidence>
<organism evidence="19 20">
    <name type="scientific">Emericellopsis cladophorae</name>
    <dbReference type="NCBI Taxonomy" id="2686198"/>
    <lineage>
        <taxon>Eukaryota</taxon>
        <taxon>Fungi</taxon>
        <taxon>Dikarya</taxon>
        <taxon>Ascomycota</taxon>
        <taxon>Pezizomycotina</taxon>
        <taxon>Sordariomycetes</taxon>
        <taxon>Hypocreomycetidae</taxon>
        <taxon>Hypocreales</taxon>
        <taxon>Bionectriaceae</taxon>
        <taxon>Emericellopsis</taxon>
    </lineage>
</organism>
<feature type="signal peptide" evidence="17">
    <location>
        <begin position="1"/>
        <end position="25"/>
    </location>
</feature>
<dbReference type="SUPFAM" id="SSF51445">
    <property type="entry name" value="(Trans)glycosidases"/>
    <property type="match status" value="1"/>
</dbReference>
<keyword evidence="9" id="KW-0325">Glycoprotein</keyword>
<keyword evidence="6" id="KW-0735">Signal-anchor</keyword>
<comment type="catalytic activity">
    <reaction evidence="12">
        <text>Successive hydrolysis of beta-D-glucose units from the non-reducing ends of (1-&gt;3)-beta-D-glucans, releasing alpha-glucose.</text>
        <dbReference type="EC" id="3.2.1.58"/>
    </reaction>
</comment>
<dbReference type="GeneID" id="75833118"/>
<dbReference type="GO" id="GO:0009986">
    <property type="term" value="C:cell surface"/>
    <property type="evidence" value="ECO:0007669"/>
    <property type="project" value="TreeGrafter"/>
</dbReference>
<dbReference type="Gene3D" id="3.20.20.80">
    <property type="entry name" value="Glycosidases"/>
    <property type="match status" value="1"/>
</dbReference>
<dbReference type="AlphaFoldDB" id="A0A9Q0BHC6"/>
<evidence type="ECO:0000256" key="15">
    <source>
        <dbReference type="ARBA" id="ARBA00041260"/>
    </source>
</evidence>
<keyword evidence="7" id="KW-1133">Transmembrane helix</keyword>
<protein>
    <recommendedName>
        <fullName evidence="14">glucan 1,3-beta-glucosidase</fullName>
        <ecNumber evidence="14">3.2.1.58</ecNumber>
    </recommendedName>
    <alternativeName>
        <fullName evidence="15">Exo-1,3-beta-glucanase D</fullName>
    </alternativeName>
</protein>
<dbReference type="GO" id="GO:0005576">
    <property type="term" value="C:extracellular region"/>
    <property type="evidence" value="ECO:0007669"/>
    <property type="project" value="TreeGrafter"/>
</dbReference>
<keyword evidence="4" id="KW-0812">Transmembrane</keyword>
<dbReference type="InterPro" id="IPR017853">
    <property type="entry name" value="GH"/>
</dbReference>
<evidence type="ECO:0000256" key="10">
    <source>
        <dbReference type="ARBA" id="ARBA00023295"/>
    </source>
</evidence>
<evidence type="ECO:0000256" key="3">
    <source>
        <dbReference type="ARBA" id="ARBA00022475"/>
    </source>
</evidence>
<keyword evidence="5 16" id="KW-0378">Hydrolase</keyword>
<evidence type="ECO:0000256" key="4">
    <source>
        <dbReference type="ARBA" id="ARBA00022692"/>
    </source>
</evidence>
<keyword evidence="11" id="KW-0961">Cell wall biogenesis/degradation</keyword>
<evidence type="ECO:0000256" key="7">
    <source>
        <dbReference type="ARBA" id="ARBA00022989"/>
    </source>
</evidence>
<feature type="chain" id="PRO_5040241436" description="glucan 1,3-beta-glucosidase" evidence="17">
    <location>
        <begin position="26"/>
        <end position="414"/>
    </location>
</feature>
<reference evidence="19" key="2">
    <citation type="submission" date="2022-07" db="EMBL/GenBank/DDBJ databases">
        <authorList>
            <person name="Goncalves M.F.M."/>
            <person name="Hilario S."/>
            <person name="Van De Peer Y."/>
            <person name="Esteves A.C."/>
            <person name="Alves A."/>
        </authorList>
    </citation>
    <scope>NUCLEOTIDE SEQUENCE</scope>
    <source>
        <strain evidence="19">MUM 19.33</strain>
    </source>
</reference>
<gene>
    <name evidence="19" type="ORF">J7T54_006640</name>
</gene>
<evidence type="ECO:0000313" key="19">
    <source>
        <dbReference type="EMBL" id="KAI6784595.1"/>
    </source>
</evidence>
<evidence type="ECO:0000256" key="16">
    <source>
        <dbReference type="RuleBase" id="RU361153"/>
    </source>
</evidence>
<keyword evidence="20" id="KW-1185">Reference proteome</keyword>
<evidence type="ECO:0000256" key="17">
    <source>
        <dbReference type="SAM" id="SignalP"/>
    </source>
</evidence>
<dbReference type="InterPro" id="IPR001547">
    <property type="entry name" value="Glyco_hydro_5"/>
</dbReference>
<comment type="function">
    <text evidence="13">Glucosidase involved in the degradation of cellulosic biomass. Active on lichenan.</text>
</comment>
<dbReference type="GO" id="GO:0009251">
    <property type="term" value="P:glucan catabolic process"/>
    <property type="evidence" value="ECO:0007669"/>
    <property type="project" value="TreeGrafter"/>
</dbReference>
<evidence type="ECO:0000256" key="14">
    <source>
        <dbReference type="ARBA" id="ARBA00038929"/>
    </source>
</evidence>
<dbReference type="EMBL" id="JAGIXG020000004">
    <property type="protein sequence ID" value="KAI6784595.1"/>
    <property type="molecule type" value="Genomic_DNA"/>
</dbReference>
<keyword evidence="17" id="KW-0732">Signal</keyword>
<reference evidence="19" key="1">
    <citation type="journal article" date="2021" name="J Fungi (Basel)">
        <title>Genomic and Metabolomic Analyses of the Marine Fungus Emericellopsis cladophorae: Insights into Saltwater Adaptability Mechanisms and Its Biosynthetic Potential.</title>
        <authorList>
            <person name="Goncalves M.F.M."/>
            <person name="Hilario S."/>
            <person name="Van de Peer Y."/>
            <person name="Esteves A.C."/>
            <person name="Alves A."/>
        </authorList>
    </citation>
    <scope>NUCLEOTIDE SEQUENCE</scope>
    <source>
        <strain evidence="19">MUM 19.33</strain>
    </source>
</reference>
<dbReference type="InterPro" id="IPR050386">
    <property type="entry name" value="Glycosyl_hydrolase_5"/>
</dbReference>
<dbReference type="PANTHER" id="PTHR31297:SF34">
    <property type="entry name" value="GLUCAN 1,3-BETA-GLUCOSIDASE 2"/>
    <property type="match status" value="1"/>
</dbReference>
<evidence type="ECO:0000256" key="1">
    <source>
        <dbReference type="ARBA" id="ARBA00004401"/>
    </source>
</evidence>
<comment type="similarity">
    <text evidence="2 16">Belongs to the glycosyl hydrolase 5 (cellulase A) family.</text>
</comment>
<sequence length="414" mass="46405">MSAPASANMYSKLLPIVLLLTGAQAWMPYERDLYRATGTKRWLPNADKIRGVNLGSQFIIEPWMANDAWNSMGCGGYNDEWQCTQALGQDAANEAFRGHWDTWTTQEDIQQIASLGLNTIRLPVGFWLKEDLVKDDEHYPQGGLEYVDRLVGWARDAGLYVIMDLHGGPGSQFANQQYTGHGVDYPGFYTADNFGRAAEFLYWMADRIHTNANYANVGALQVINEPVHAGQNPSEAAYMIESFYPNAYTSIRNAEDALNVADGDRLHIQFMGNAWGAGDPTSSLPSTGHTLFDDHRYYKWDGSVETTKDGYINAVCNDNREDGIVVGEWSIAVADDVEHNDEFSIRDRPDQVDWYRSFFNAQVQTFERSAGWVFWTWKCNWIGGMDEWRWCYKSAVAAGAIPDDAASAAGNSPC</sequence>
<keyword evidence="3" id="KW-1003">Cell membrane</keyword>
<evidence type="ECO:0000259" key="18">
    <source>
        <dbReference type="Pfam" id="PF00150"/>
    </source>
</evidence>
<proteinExistence type="inferred from homology"/>
<dbReference type="Proteomes" id="UP001055219">
    <property type="component" value="Unassembled WGS sequence"/>
</dbReference>